<dbReference type="GO" id="GO:0045944">
    <property type="term" value="P:positive regulation of transcription by RNA polymerase II"/>
    <property type="evidence" value="ECO:0007669"/>
    <property type="project" value="TreeGrafter"/>
</dbReference>
<evidence type="ECO:0000256" key="1">
    <source>
        <dbReference type="ARBA" id="ARBA00004123"/>
    </source>
</evidence>
<organism evidence="9 10">
    <name type="scientific">Trichoderma asperellum (strain ATCC 204424 / CBS 433.97 / NBRC 101777)</name>
    <dbReference type="NCBI Taxonomy" id="1042311"/>
    <lineage>
        <taxon>Eukaryota</taxon>
        <taxon>Fungi</taxon>
        <taxon>Dikarya</taxon>
        <taxon>Ascomycota</taxon>
        <taxon>Pezizomycotina</taxon>
        <taxon>Sordariomycetes</taxon>
        <taxon>Hypocreomycetidae</taxon>
        <taxon>Hypocreales</taxon>
        <taxon>Hypocreaceae</taxon>
        <taxon>Trichoderma</taxon>
    </lineage>
</organism>
<keyword evidence="7" id="KW-0539">Nucleus</keyword>
<dbReference type="GO" id="GO:0005634">
    <property type="term" value="C:nucleus"/>
    <property type="evidence" value="ECO:0007669"/>
    <property type="project" value="UniProtKB-SubCell"/>
</dbReference>
<evidence type="ECO:0000259" key="8">
    <source>
        <dbReference type="SMART" id="SM00906"/>
    </source>
</evidence>
<dbReference type="OrthoDB" id="6612291at2759"/>
<dbReference type="InterPro" id="IPR052202">
    <property type="entry name" value="Yeast_MetPath_Reg"/>
</dbReference>
<sequence>MWILPLYPILNSDDLDLLISRYTEDIGKDDSQLRQGDFEKNISLMTFYMVMALGAINTSNTIQQICKQSGQKALLDFSVGRPSPTSLCTRVLQLIDYNSHILRPSVGFIRVFLLISIYSSFGPIGSSQWQLAGFTMRMAVEIGLHCTPEASDLSDEAKDQRNRVFWTIYAIEISLAYNLGRPSSIGDDHIASTLPKSTNENLSSLHHVRHRQIQSRIVAQIYGITNSTRKMSVEKKQLLILDLQRDLDEWQVNIPVDSQYEVAYPYSYWNRLYHGTTFVLHRPSPLCPHPSAQSLERCITSAGSYIDDVLTILRLNKIPLPWMLVQGVLFAGLTMVVTVRTGLHQLLSHVEASFLLIDLQSWVRNCSICLAIMNERLQEEELMSKLDSQYELLANDTLKLVSSTMTSQAGTICPESSASATNIENDLETEQGLNMDTSYSSMSFREEYDYFEMFRDFLGQDPTETFWNMFPNEMNMAADIDPGKTSSNIL</sequence>
<keyword evidence="2" id="KW-0479">Metal-binding</keyword>
<dbReference type="GO" id="GO:0008270">
    <property type="term" value="F:zinc ion binding"/>
    <property type="evidence" value="ECO:0007669"/>
    <property type="project" value="InterPro"/>
</dbReference>
<proteinExistence type="predicted"/>
<keyword evidence="5" id="KW-0238">DNA-binding</keyword>
<dbReference type="InterPro" id="IPR007219">
    <property type="entry name" value="XnlR_reg_dom"/>
</dbReference>
<keyword evidence="6" id="KW-0804">Transcription</keyword>
<keyword evidence="3" id="KW-0862">Zinc</keyword>
<dbReference type="CDD" id="cd12148">
    <property type="entry name" value="fungal_TF_MHR"/>
    <property type="match status" value="1"/>
</dbReference>
<dbReference type="Proteomes" id="UP000240493">
    <property type="component" value="Unassembled WGS sequence"/>
</dbReference>
<evidence type="ECO:0000256" key="6">
    <source>
        <dbReference type="ARBA" id="ARBA00023163"/>
    </source>
</evidence>
<reference evidence="9 10" key="1">
    <citation type="submission" date="2016-07" db="EMBL/GenBank/DDBJ databases">
        <title>Multiple horizontal gene transfer events from other fungi enriched the ability of initially mycotrophic Trichoderma (Ascomycota) to feed on dead plant biomass.</title>
        <authorList>
            <consortium name="DOE Joint Genome Institute"/>
            <person name="Aerts A."/>
            <person name="Atanasova L."/>
            <person name="Chenthamara K."/>
            <person name="Zhang J."/>
            <person name="Grujic M."/>
            <person name="Henrissat B."/>
            <person name="Kuo A."/>
            <person name="Salamov A."/>
            <person name="Lipzen A."/>
            <person name="Labutti K."/>
            <person name="Barry K."/>
            <person name="Miao Y."/>
            <person name="Rahimi M.J."/>
            <person name="Shen Q."/>
            <person name="Grigoriev I.V."/>
            <person name="Kubicek C.P."/>
            <person name="Druzhinina I.S."/>
        </authorList>
    </citation>
    <scope>NUCLEOTIDE SEQUENCE [LARGE SCALE GENOMIC DNA]</scope>
    <source>
        <strain evidence="9 10">CBS 433.97</strain>
    </source>
</reference>
<evidence type="ECO:0000313" key="9">
    <source>
        <dbReference type="EMBL" id="PTB35543.1"/>
    </source>
</evidence>
<name>A0A2T3YSJ2_TRIA4</name>
<keyword evidence="10" id="KW-1185">Reference proteome</keyword>
<dbReference type="PANTHER" id="PTHR47782">
    <property type="entry name" value="ZN(II)2CYS6 TRANSCRIPTION FACTOR (EUROFUNG)-RELATED"/>
    <property type="match status" value="1"/>
</dbReference>
<evidence type="ECO:0000256" key="4">
    <source>
        <dbReference type="ARBA" id="ARBA00023015"/>
    </source>
</evidence>
<dbReference type="SMART" id="SM00906">
    <property type="entry name" value="Fungal_trans"/>
    <property type="match status" value="1"/>
</dbReference>
<evidence type="ECO:0000256" key="7">
    <source>
        <dbReference type="ARBA" id="ARBA00023242"/>
    </source>
</evidence>
<evidence type="ECO:0000256" key="2">
    <source>
        <dbReference type="ARBA" id="ARBA00022723"/>
    </source>
</evidence>
<dbReference type="AlphaFoldDB" id="A0A2T3YSJ2"/>
<dbReference type="GO" id="GO:0000981">
    <property type="term" value="F:DNA-binding transcription factor activity, RNA polymerase II-specific"/>
    <property type="evidence" value="ECO:0007669"/>
    <property type="project" value="TreeGrafter"/>
</dbReference>
<protein>
    <recommendedName>
        <fullName evidence="8">Xylanolytic transcriptional activator regulatory domain-containing protein</fullName>
    </recommendedName>
</protein>
<comment type="subcellular location">
    <subcellularLocation>
        <location evidence="1">Nucleus</location>
    </subcellularLocation>
</comment>
<dbReference type="GO" id="GO:0006351">
    <property type="term" value="P:DNA-templated transcription"/>
    <property type="evidence" value="ECO:0007669"/>
    <property type="project" value="InterPro"/>
</dbReference>
<gene>
    <name evidence="9" type="ORF">M441DRAFT_153116</name>
</gene>
<evidence type="ECO:0000256" key="3">
    <source>
        <dbReference type="ARBA" id="ARBA00022833"/>
    </source>
</evidence>
<dbReference type="PANTHER" id="PTHR47782:SF12">
    <property type="entry name" value="ZN(II)2CYS6 TRANSCRIPTION FACTOR (EUROFUNG)"/>
    <property type="match status" value="1"/>
</dbReference>
<dbReference type="GO" id="GO:0043565">
    <property type="term" value="F:sequence-specific DNA binding"/>
    <property type="evidence" value="ECO:0007669"/>
    <property type="project" value="TreeGrafter"/>
</dbReference>
<keyword evidence="4" id="KW-0805">Transcription regulation</keyword>
<dbReference type="EMBL" id="KZ679274">
    <property type="protein sequence ID" value="PTB35543.1"/>
    <property type="molecule type" value="Genomic_DNA"/>
</dbReference>
<accession>A0A2T3YSJ2</accession>
<evidence type="ECO:0000313" key="10">
    <source>
        <dbReference type="Proteomes" id="UP000240493"/>
    </source>
</evidence>
<evidence type="ECO:0000256" key="5">
    <source>
        <dbReference type="ARBA" id="ARBA00023125"/>
    </source>
</evidence>
<dbReference type="Pfam" id="PF04082">
    <property type="entry name" value="Fungal_trans"/>
    <property type="match status" value="1"/>
</dbReference>
<feature type="domain" description="Xylanolytic transcriptional activator regulatory" evidence="8">
    <location>
        <begin position="128"/>
        <end position="201"/>
    </location>
</feature>